<evidence type="ECO:0000256" key="7">
    <source>
        <dbReference type="ARBA" id="ARBA00022837"/>
    </source>
</evidence>
<comment type="subcellular location">
    <subcellularLocation>
        <location evidence="1">Membrane</location>
    </subcellularLocation>
</comment>
<dbReference type="GO" id="GO:0042171">
    <property type="term" value="F:lysophosphatidic acid acyltransferase activity"/>
    <property type="evidence" value="ECO:0007669"/>
    <property type="project" value="TreeGrafter"/>
</dbReference>
<dbReference type="GO" id="GO:0005783">
    <property type="term" value="C:endoplasmic reticulum"/>
    <property type="evidence" value="ECO:0007669"/>
    <property type="project" value="TreeGrafter"/>
</dbReference>
<name>A0A8B7NT10_HYAAZ</name>
<dbReference type="KEGG" id="hazt:108673513"/>
<sequence length="698" mass="78369">MLTSHAMEFSDLPPSVDAETPRSGEFGEARAAPETVSTLATSKTATVPLPEDSKVAVEMLPPDVLSPSEGSHVRDTIDCNEPSSGVMHGSNEVISMNNLLNTSVLKENPTDVVNSVSICNNFCKNDSVYTKEKDSVGISESDDVTSDSHHEMGKRSNGIPAVKETDVLSSGDIALETSERSSDPAEEIDSASALEGKDDTSDPQLNPFVHRIHFRFPYDYIKVALLTVVLVPVRVFFISLSIILAYCVSSVGLYGLTQEQLSEKPFTGWRRRLRWLMGFCGRFMTRSYGFHVMSVKGTQAPASEAPIIVVAPHSSFFDGLAGYWSKVPGLVSRIENSYIPCFGKFITYTQPVFVLRDDVSSRQQSINEIKKRVNSSDGWPQIMVFPEGTCTNRSCLITFKPGAFYPGVPVQPVVMRYLNSMDTTTWTWDGPGALKLIWLTMTQFHNFCQLEYLPVYYPNEEEKKDARLYAANVRAVMAKALGVPVVDYTYDDCRIMDKARKSKLPPCIGLIEFQKLRQKYGFTIKDVEKCMTAQFSGMADKDGLLRLPGLSRYLHLPATEPTLVHLFNLIDSNGKGAVSFREYLLGYWDIVKPIIKDEIVNIAFKQLDPDEKGKITRDDLTTVLNAIFFLSKKESDQIFDELDVNKNKIITYEDFLSLSEWKGEYVWLLLRYQESVRAGIRQLSDYKRTLESSKTKFE</sequence>
<keyword evidence="11" id="KW-0594">Phospholipid biosynthesis</keyword>
<dbReference type="InterPro" id="IPR002123">
    <property type="entry name" value="Plipid/glycerol_acylTrfase"/>
</dbReference>
<protein>
    <submittedName>
        <fullName evidence="18">Lysophosphatidylcholine acyltransferase-like</fullName>
    </submittedName>
</protein>
<dbReference type="Pfam" id="PF01553">
    <property type="entry name" value="Acyltransferase"/>
    <property type="match status" value="1"/>
</dbReference>
<dbReference type="PROSITE" id="PS50222">
    <property type="entry name" value="EF_HAND_2"/>
    <property type="match status" value="2"/>
</dbReference>
<dbReference type="Pfam" id="PF13499">
    <property type="entry name" value="EF-hand_7"/>
    <property type="match status" value="1"/>
</dbReference>
<proteinExistence type="inferred from homology"/>
<dbReference type="InterPro" id="IPR045252">
    <property type="entry name" value="LPCAT1-like"/>
</dbReference>
<evidence type="ECO:0000259" key="16">
    <source>
        <dbReference type="PROSITE" id="PS50222"/>
    </source>
</evidence>
<evidence type="ECO:0000256" key="5">
    <source>
        <dbReference type="ARBA" id="ARBA00022679"/>
    </source>
</evidence>
<dbReference type="PRINTS" id="PR00450">
    <property type="entry name" value="RECOVERIN"/>
</dbReference>
<dbReference type="Pfam" id="PF13202">
    <property type="entry name" value="EF-hand_5"/>
    <property type="match status" value="1"/>
</dbReference>
<dbReference type="GO" id="GO:0005509">
    <property type="term" value="F:calcium ion binding"/>
    <property type="evidence" value="ECO:0007669"/>
    <property type="project" value="InterPro"/>
</dbReference>
<evidence type="ECO:0000256" key="12">
    <source>
        <dbReference type="ARBA" id="ARBA00023264"/>
    </source>
</evidence>
<dbReference type="AlphaFoldDB" id="A0A8B7NT10"/>
<evidence type="ECO:0000256" key="9">
    <source>
        <dbReference type="ARBA" id="ARBA00023098"/>
    </source>
</evidence>
<dbReference type="OrthoDB" id="272512at2759"/>
<comment type="similarity">
    <text evidence="3">Belongs to the 1-acyl-sn-glycerol-3-phosphate acyltransferase family.</text>
</comment>
<feature type="region of interest" description="Disordered" evidence="15">
    <location>
        <begin position="1"/>
        <end position="36"/>
    </location>
</feature>
<evidence type="ECO:0000256" key="4">
    <source>
        <dbReference type="ARBA" id="ARBA00022516"/>
    </source>
</evidence>
<dbReference type="GeneID" id="108673513"/>
<evidence type="ECO:0000256" key="6">
    <source>
        <dbReference type="ARBA" id="ARBA00022692"/>
    </source>
</evidence>
<dbReference type="InterPro" id="IPR018247">
    <property type="entry name" value="EF_Hand_1_Ca_BS"/>
</dbReference>
<dbReference type="CDD" id="cd00051">
    <property type="entry name" value="EFh"/>
    <property type="match status" value="1"/>
</dbReference>
<dbReference type="Gene3D" id="1.10.238.10">
    <property type="entry name" value="EF-hand"/>
    <property type="match status" value="1"/>
</dbReference>
<comment type="pathway">
    <text evidence="14">Phospholipid metabolism.</text>
</comment>
<dbReference type="PROSITE" id="PS00018">
    <property type="entry name" value="EF_HAND_1"/>
    <property type="match status" value="1"/>
</dbReference>
<dbReference type="UniPathway" id="UPA00085"/>
<dbReference type="PANTHER" id="PTHR23063">
    <property type="entry name" value="PHOSPHOLIPID ACYLTRANSFERASE"/>
    <property type="match status" value="1"/>
</dbReference>
<accession>A0A8B7NT10</accession>
<dbReference type="PANTHER" id="PTHR23063:SF52">
    <property type="entry name" value="LYSOPHOSPHATIDYLCHOLINE ACYLTRANSFERASE"/>
    <property type="match status" value="1"/>
</dbReference>
<dbReference type="SMART" id="SM00054">
    <property type="entry name" value="EFh"/>
    <property type="match status" value="3"/>
</dbReference>
<evidence type="ECO:0000256" key="14">
    <source>
        <dbReference type="ARBA" id="ARBA00025707"/>
    </source>
</evidence>
<keyword evidence="12" id="KW-1208">Phospholipid metabolism</keyword>
<evidence type="ECO:0000313" key="18">
    <source>
        <dbReference type="RefSeq" id="XP_018016847.1"/>
    </source>
</evidence>
<evidence type="ECO:0000256" key="10">
    <source>
        <dbReference type="ARBA" id="ARBA00023136"/>
    </source>
</evidence>
<evidence type="ECO:0000256" key="2">
    <source>
        <dbReference type="ARBA" id="ARBA00005074"/>
    </source>
</evidence>
<dbReference type="SMART" id="SM00563">
    <property type="entry name" value="PlsC"/>
    <property type="match status" value="1"/>
</dbReference>
<evidence type="ECO:0000313" key="17">
    <source>
        <dbReference type="Proteomes" id="UP000694843"/>
    </source>
</evidence>
<feature type="compositionally biased region" description="Basic and acidic residues" evidence="15">
    <location>
        <begin position="19"/>
        <end position="28"/>
    </location>
</feature>
<keyword evidence="9" id="KW-0443">Lipid metabolism</keyword>
<keyword evidence="7" id="KW-0106">Calcium</keyword>
<evidence type="ECO:0000256" key="8">
    <source>
        <dbReference type="ARBA" id="ARBA00022989"/>
    </source>
</evidence>
<keyword evidence="6" id="KW-0812">Transmembrane</keyword>
<dbReference type="Proteomes" id="UP000694843">
    <property type="component" value="Unplaced"/>
</dbReference>
<dbReference type="GO" id="GO:0008374">
    <property type="term" value="F:O-acyltransferase activity"/>
    <property type="evidence" value="ECO:0007669"/>
    <property type="project" value="InterPro"/>
</dbReference>
<dbReference type="CDD" id="cd07991">
    <property type="entry name" value="LPLAT_LPCAT1-like"/>
    <property type="match status" value="1"/>
</dbReference>
<keyword evidence="4" id="KW-0444">Lipid biosynthesis</keyword>
<dbReference type="RefSeq" id="XP_018016847.1">
    <property type="nucleotide sequence ID" value="XM_018161358.2"/>
</dbReference>
<organism evidence="17 18">
    <name type="scientific">Hyalella azteca</name>
    <name type="common">Amphipod</name>
    <dbReference type="NCBI Taxonomy" id="294128"/>
    <lineage>
        <taxon>Eukaryota</taxon>
        <taxon>Metazoa</taxon>
        <taxon>Ecdysozoa</taxon>
        <taxon>Arthropoda</taxon>
        <taxon>Crustacea</taxon>
        <taxon>Multicrustacea</taxon>
        <taxon>Malacostraca</taxon>
        <taxon>Eumalacostraca</taxon>
        <taxon>Peracarida</taxon>
        <taxon>Amphipoda</taxon>
        <taxon>Senticaudata</taxon>
        <taxon>Talitrida</taxon>
        <taxon>Talitroidea</taxon>
        <taxon>Hyalellidae</taxon>
        <taxon>Hyalella</taxon>
    </lineage>
</organism>
<dbReference type="SUPFAM" id="SSF69593">
    <property type="entry name" value="Glycerol-3-phosphate (1)-acyltransferase"/>
    <property type="match status" value="1"/>
</dbReference>
<feature type="domain" description="EF-hand" evidence="16">
    <location>
        <begin position="595"/>
        <end position="630"/>
    </location>
</feature>
<dbReference type="GO" id="GO:0016020">
    <property type="term" value="C:membrane"/>
    <property type="evidence" value="ECO:0007669"/>
    <property type="project" value="UniProtKB-SubCell"/>
</dbReference>
<reference evidence="18" key="1">
    <citation type="submission" date="2025-08" db="UniProtKB">
        <authorList>
            <consortium name="RefSeq"/>
        </authorList>
    </citation>
    <scope>IDENTIFICATION</scope>
    <source>
        <tissue evidence="18">Whole organism</tissue>
    </source>
</reference>
<evidence type="ECO:0000256" key="11">
    <source>
        <dbReference type="ARBA" id="ARBA00023209"/>
    </source>
</evidence>
<dbReference type="InterPro" id="IPR011992">
    <property type="entry name" value="EF-hand-dom_pair"/>
</dbReference>
<evidence type="ECO:0000256" key="3">
    <source>
        <dbReference type="ARBA" id="ARBA00008655"/>
    </source>
</evidence>
<evidence type="ECO:0000256" key="13">
    <source>
        <dbReference type="ARBA" id="ARBA00023315"/>
    </source>
</evidence>
<comment type="pathway">
    <text evidence="2">Lipid metabolism; phospholipid metabolism.</text>
</comment>
<keyword evidence="8" id="KW-1133">Transmembrane helix</keyword>
<gene>
    <name evidence="18" type="primary">LOC108673513</name>
</gene>
<keyword evidence="13" id="KW-0012">Acyltransferase</keyword>
<dbReference type="SUPFAM" id="SSF47473">
    <property type="entry name" value="EF-hand"/>
    <property type="match status" value="1"/>
</dbReference>
<feature type="domain" description="EF-hand" evidence="16">
    <location>
        <begin position="631"/>
        <end position="665"/>
    </location>
</feature>
<dbReference type="GO" id="GO:0008654">
    <property type="term" value="P:phospholipid biosynthetic process"/>
    <property type="evidence" value="ECO:0007669"/>
    <property type="project" value="UniProtKB-KW"/>
</dbReference>
<dbReference type="CTD" id="31899"/>
<keyword evidence="17" id="KW-1185">Reference proteome</keyword>
<evidence type="ECO:0000256" key="15">
    <source>
        <dbReference type="SAM" id="MobiDB-lite"/>
    </source>
</evidence>
<keyword evidence="5" id="KW-0808">Transferase</keyword>
<dbReference type="InterPro" id="IPR002048">
    <property type="entry name" value="EF_hand_dom"/>
</dbReference>
<feature type="region of interest" description="Disordered" evidence="15">
    <location>
        <begin position="134"/>
        <end position="161"/>
    </location>
</feature>
<feature type="region of interest" description="Disordered" evidence="15">
    <location>
        <begin position="175"/>
        <end position="202"/>
    </location>
</feature>
<evidence type="ECO:0000256" key="1">
    <source>
        <dbReference type="ARBA" id="ARBA00004370"/>
    </source>
</evidence>
<keyword evidence="10" id="KW-0472">Membrane</keyword>